<proteinExistence type="predicted"/>
<sequence>MQPVPSMLSNQRQLDTGLVRTLAALNYSMGTVSVATIIFMVHAGIYSADERRKTWIRWAAYADFMAFFIVYLGDMVQDSYPGDCRFMLKFAASMTVLRALRDAFKLGYVVHLGMNIHQSKRTWPPVWMLGITLVWYIVRMSVGFHFDSPTNCAAPESLKYIRLAWYGFRGLVELLIGTLAALRLIKSHIPHQTSPLTKSLTNILAICLVSGGIDIWMIVNGDPSDGSLVISIERIVGVLTLQILVLNSDRDDMVLNGKRRSSDSGYSEFDMDDR</sequence>
<keyword evidence="1" id="KW-0812">Transmembrane</keyword>
<feature type="transmembrane region" description="Helical" evidence="1">
    <location>
        <begin position="58"/>
        <end position="74"/>
    </location>
</feature>
<keyword evidence="3" id="KW-1185">Reference proteome</keyword>
<organism evidence="2 3">
    <name type="scientific">Chytriomyces confervae</name>
    <dbReference type="NCBI Taxonomy" id="246404"/>
    <lineage>
        <taxon>Eukaryota</taxon>
        <taxon>Fungi</taxon>
        <taxon>Fungi incertae sedis</taxon>
        <taxon>Chytridiomycota</taxon>
        <taxon>Chytridiomycota incertae sedis</taxon>
        <taxon>Chytridiomycetes</taxon>
        <taxon>Chytridiales</taxon>
        <taxon>Chytriomycetaceae</taxon>
        <taxon>Chytriomyces</taxon>
    </lineage>
</organism>
<feature type="transmembrane region" description="Helical" evidence="1">
    <location>
        <begin position="203"/>
        <end position="221"/>
    </location>
</feature>
<keyword evidence="1" id="KW-1133">Transmembrane helix</keyword>
<name>A0A507FKF1_9FUNG</name>
<feature type="transmembrane region" description="Helical" evidence="1">
    <location>
        <begin position="125"/>
        <end position="144"/>
    </location>
</feature>
<feature type="transmembrane region" description="Helical" evidence="1">
    <location>
        <begin position="164"/>
        <end position="182"/>
    </location>
</feature>
<evidence type="ECO:0000256" key="1">
    <source>
        <dbReference type="SAM" id="Phobius"/>
    </source>
</evidence>
<comment type="caution">
    <text evidence="2">The sequence shown here is derived from an EMBL/GenBank/DDBJ whole genome shotgun (WGS) entry which is preliminary data.</text>
</comment>
<protein>
    <submittedName>
        <fullName evidence="2">Uncharacterized protein</fullName>
    </submittedName>
</protein>
<gene>
    <name evidence="2" type="ORF">CcCBS67573_g02037</name>
</gene>
<dbReference type="OrthoDB" id="2128781at2759"/>
<accession>A0A507FKF1</accession>
<feature type="transmembrane region" description="Helical" evidence="1">
    <location>
        <begin position="24"/>
        <end position="46"/>
    </location>
</feature>
<dbReference type="AlphaFoldDB" id="A0A507FKF1"/>
<evidence type="ECO:0000313" key="3">
    <source>
        <dbReference type="Proteomes" id="UP000320333"/>
    </source>
</evidence>
<evidence type="ECO:0000313" key="2">
    <source>
        <dbReference type="EMBL" id="TPX76702.1"/>
    </source>
</evidence>
<keyword evidence="1" id="KW-0472">Membrane</keyword>
<dbReference type="Proteomes" id="UP000320333">
    <property type="component" value="Unassembled WGS sequence"/>
</dbReference>
<dbReference type="EMBL" id="QEAP01000039">
    <property type="protein sequence ID" value="TPX76702.1"/>
    <property type="molecule type" value="Genomic_DNA"/>
</dbReference>
<reference evidence="2 3" key="1">
    <citation type="journal article" date="2019" name="Sci. Rep.">
        <title>Comparative genomics of chytrid fungi reveal insights into the obligate biotrophic and pathogenic lifestyle of Synchytrium endobioticum.</title>
        <authorList>
            <person name="van de Vossenberg B.T.L.H."/>
            <person name="Warris S."/>
            <person name="Nguyen H.D.T."/>
            <person name="van Gent-Pelzer M.P.E."/>
            <person name="Joly D.L."/>
            <person name="van de Geest H.C."/>
            <person name="Bonants P.J.M."/>
            <person name="Smith D.S."/>
            <person name="Levesque C.A."/>
            <person name="van der Lee T.A.J."/>
        </authorList>
    </citation>
    <scope>NUCLEOTIDE SEQUENCE [LARGE SCALE GENOMIC DNA]</scope>
    <source>
        <strain evidence="2 3">CBS 675.73</strain>
    </source>
</reference>